<feature type="region of interest" description="Disordered" evidence="1">
    <location>
        <begin position="55"/>
        <end position="154"/>
    </location>
</feature>
<feature type="compositionally biased region" description="Polar residues" evidence="1">
    <location>
        <begin position="109"/>
        <end position="120"/>
    </location>
</feature>
<reference evidence="3" key="1">
    <citation type="submission" date="2016-10" db="EMBL/GenBank/DDBJ databases">
        <authorList>
            <person name="Varghese N."/>
            <person name="Submissions S."/>
        </authorList>
    </citation>
    <scope>NUCLEOTIDE SEQUENCE [LARGE SCALE GENOMIC DNA]</scope>
    <source>
        <strain evidence="3">DSM 44437</strain>
    </source>
</reference>
<feature type="region of interest" description="Disordered" evidence="1">
    <location>
        <begin position="185"/>
        <end position="233"/>
    </location>
</feature>
<evidence type="ECO:0000313" key="2">
    <source>
        <dbReference type="EMBL" id="SES45915.1"/>
    </source>
</evidence>
<evidence type="ECO:0000313" key="3">
    <source>
        <dbReference type="Proteomes" id="UP000199503"/>
    </source>
</evidence>
<organism evidence="2 3">
    <name type="scientific">Lentzea albida</name>
    <dbReference type="NCBI Taxonomy" id="65499"/>
    <lineage>
        <taxon>Bacteria</taxon>
        <taxon>Bacillati</taxon>
        <taxon>Actinomycetota</taxon>
        <taxon>Actinomycetes</taxon>
        <taxon>Pseudonocardiales</taxon>
        <taxon>Pseudonocardiaceae</taxon>
        <taxon>Lentzea</taxon>
    </lineage>
</organism>
<feature type="non-terminal residue" evidence="2">
    <location>
        <position position="1"/>
    </location>
</feature>
<evidence type="ECO:0000256" key="1">
    <source>
        <dbReference type="SAM" id="MobiDB-lite"/>
    </source>
</evidence>
<protein>
    <submittedName>
        <fullName evidence="2">Uncharacterized protein</fullName>
    </submittedName>
</protein>
<name>A0A1H9XID1_9PSEU</name>
<dbReference type="EMBL" id="FOFV01000039">
    <property type="protein sequence ID" value="SES45915.1"/>
    <property type="molecule type" value="Genomic_DNA"/>
</dbReference>
<dbReference type="AlphaFoldDB" id="A0A1H9XID1"/>
<accession>A0A1H9XID1</accession>
<proteinExistence type="predicted"/>
<sequence>ATLFGGLTPLLRCGPLLVRLGMGPHRHRNQTKQQAAALSNRRAIYLPPALAPISDCRGLGQSPRGSTQQQQAARKRTTDRTGSKNGLNRLNHRSLTIGELQGLPDRVPSANQLRQHSGNISPSDRSPRQPRRSKGHQPSRRIVNQRPRPKDRPLQIPLPQILLSQLLGLQINRERRIHLRGVSGFDPHRRHLQEPPHPRLHGSGGEERSGPVVHGVLAGGTGSGTSPSGEHGRVSAVQIRGDRVQIGGLQVAQHRNGSGFLHVTKMIGIADQCGGGVPTGGQLLLQEQRDLPVPTGYDYSHGPTVDQ</sequence>
<keyword evidence="3" id="KW-1185">Reference proteome</keyword>
<dbReference type="Proteomes" id="UP000199503">
    <property type="component" value="Unassembled WGS sequence"/>
</dbReference>
<gene>
    <name evidence="2" type="ORF">SAMN04488000_1395</name>
</gene>
<feature type="compositionally biased region" description="Basic residues" evidence="1">
    <location>
        <begin position="128"/>
        <end position="139"/>
    </location>
</feature>